<dbReference type="EMBL" id="JAACJM010000002">
    <property type="protein sequence ID" value="KAF5374279.1"/>
    <property type="molecule type" value="Genomic_DNA"/>
</dbReference>
<organism evidence="5 6">
    <name type="scientific">Tetrapyrgos nigripes</name>
    <dbReference type="NCBI Taxonomy" id="182062"/>
    <lineage>
        <taxon>Eukaryota</taxon>
        <taxon>Fungi</taxon>
        <taxon>Dikarya</taxon>
        <taxon>Basidiomycota</taxon>
        <taxon>Agaricomycotina</taxon>
        <taxon>Agaricomycetes</taxon>
        <taxon>Agaricomycetidae</taxon>
        <taxon>Agaricales</taxon>
        <taxon>Marasmiineae</taxon>
        <taxon>Marasmiaceae</taxon>
        <taxon>Tetrapyrgos</taxon>
    </lineage>
</organism>
<dbReference type="InterPro" id="IPR051601">
    <property type="entry name" value="Serine_prot/Carboxylest_S33"/>
</dbReference>
<evidence type="ECO:0000256" key="2">
    <source>
        <dbReference type="ARBA" id="ARBA00022801"/>
    </source>
</evidence>
<dbReference type="Proteomes" id="UP000559256">
    <property type="component" value="Unassembled WGS sequence"/>
</dbReference>
<feature type="domain" description="AB hydrolase-1" evidence="3">
    <location>
        <begin position="45"/>
        <end position="224"/>
    </location>
</feature>
<dbReference type="OrthoDB" id="425534at2759"/>
<keyword evidence="2" id="KW-0378">Hydrolase</keyword>
<protein>
    <submittedName>
        <fullName evidence="5">Uncharacterized protein</fullName>
    </submittedName>
</protein>
<dbReference type="InterPro" id="IPR000073">
    <property type="entry name" value="AB_hydrolase_1"/>
</dbReference>
<keyword evidence="6" id="KW-1185">Reference proteome</keyword>
<dbReference type="PANTHER" id="PTHR43248">
    <property type="entry name" value="2-SUCCINYL-6-HYDROXY-2,4-CYCLOHEXADIENE-1-CARBOXYLATE SYNTHASE"/>
    <property type="match status" value="1"/>
</dbReference>
<evidence type="ECO:0000313" key="6">
    <source>
        <dbReference type="Proteomes" id="UP000559256"/>
    </source>
</evidence>
<name>A0A8H5H0C0_9AGAR</name>
<comment type="similarity">
    <text evidence="1">Belongs to the peptidase S33 family.</text>
</comment>
<gene>
    <name evidence="5" type="ORF">D9758_004550</name>
</gene>
<proteinExistence type="inferred from homology"/>
<reference evidence="5 6" key="1">
    <citation type="journal article" date="2020" name="ISME J.">
        <title>Uncovering the hidden diversity of litter-decomposition mechanisms in mushroom-forming fungi.</title>
        <authorList>
            <person name="Floudas D."/>
            <person name="Bentzer J."/>
            <person name="Ahren D."/>
            <person name="Johansson T."/>
            <person name="Persson P."/>
            <person name="Tunlid A."/>
        </authorList>
    </citation>
    <scope>NUCLEOTIDE SEQUENCE [LARGE SCALE GENOMIC DNA]</scope>
    <source>
        <strain evidence="5 6">CBS 291.85</strain>
    </source>
</reference>
<dbReference type="PANTHER" id="PTHR43248:SF25">
    <property type="entry name" value="AB HYDROLASE-1 DOMAIN-CONTAINING PROTEIN-RELATED"/>
    <property type="match status" value="1"/>
</dbReference>
<dbReference type="InterPro" id="IPR013595">
    <property type="entry name" value="Pept_S33_TAP-like_C"/>
</dbReference>
<dbReference type="Gene3D" id="3.40.50.1820">
    <property type="entry name" value="alpha/beta hydrolase"/>
    <property type="match status" value="1"/>
</dbReference>
<feature type="domain" description="Peptidase S33 tripeptidyl aminopeptidase-like C-terminal" evidence="4">
    <location>
        <begin position="370"/>
        <end position="470"/>
    </location>
</feature>
<evidence type="ECO:0000259" key="3">
    <source>
        <dbReference type="Pfam" id="PF00561"/>
    </source>
</evidence>
<dbReference type="SUPFAM" id="SSF53474">
    <property type="entry name" value="alpha/beta-Hydrolases"/>
    <property type="match status" value="1"/>
</dbReference>
<sequence>MVPTFLGTHKKVPLNHSEPEGKSAAIALVRLPAAVGPQSTEYRGPILFNPGGPGGSGVELILAEGRDLSSIVGPQFDLVGFDPRGVGRSEPRVSFYETAVERELWQLQATHELEHSNHDLADTWGRALVTSRLASERDNDVLGHINTDQTARDMLKITEAHGYEKLKYWGFSYGTILGATFAAIFPDKVERLILDGVVDTNDYYSTAWATNLRDTSKVLQYFFDACSFVGPSKCAFHAETPAQIEKNLIDLYHSLKTHPVPVRTADSYGLVDYASLRYTIFRSFYAPWASFPRLAEGLADLAKGNGTKLFMMQEKDRFECSCAGRTDDYVFGKFGQDAETAILCNDGIPIPGTYEDTVEWYEEALEFSEWSSVWAGIRISCSGWKHASTQHFRGPIEGNTSFPLMFIGNTADPVTPLAAAHKMSKAFPGSVVLQQHSPGHCSVTAPSPCTQAHVRAYFVNGTLPKPDTWCYTVGNPFTNHTVPELLSVSDTALNTQMSFSTGENDQDLLAAVIRLSTRSTRQLPNAPLQF</sequence>
<dbReference type="Pfam" id="PF08386">
    <property type="entry name" value="Abhydrolase_4"/>
    <property type="match status" value="1"/>
</dbReference>
<dbReference type="AlphaFoldDB" id="A0A8H5H0C0"/>
<accession>A0A8H5H0C0</accession>
<evidence type="ECO:0000313" key="5">
    <source>
        <dbReference type="EMBL" id="KAF5374279.1"/>
    </source>
</evidence>
<comment type="caution">
    <text evidence="5">The sequence shown here is derived from an EMBL/GenBank/DDBJ whole genome shotgun (WGS) entry which is preliminary data.</text>
</comment>
<evidence type="ECO:0000256" key="1">
    <source>
        <dbReference type="ARBA" id="ARBA00010088"/>
    </source>
</evidence>
<dbReference type="GO" id="GO:0016787">
    <property type="term" value="F:hydrolase activity"/>
    <property type="evidence" value="ECO:0007669"/>
    <property type="project" value="UniProtKB-KW"/>
</dbReference>
<dbReference type="Pfam" id="PF00561">
    <property type="entry name" value="Abhydrolase_1"/>
    <property type="match status" value="1"/>
</dbReference>
<evidence type="ECO:0000259" key="4">
    <source>
        <dbReference type="Pfam" id="PF08386"/>
    </source>
</evidence>
<dbReference type="InterPro" id="IPR029058">
    <property type="entry name" value="AB_hydrolase_fold"/>
</dbReference>